<evidence type="ECO:0008006" key="4">
    <source>
        <dbReference type="Google" id="ProtNLM"/>
    </source>
</evidence>
<dbReference type="Gene3D" id="2.130.10.10">
    <property type="entry name" value="YVTN repeat-like/Quinoprotein amine dehydrogenase"/>
    <property type="match status" value="1"/>
</dbReference>
<keyword evidence="3" id="KW-1185">Reference proteome</keyword>
<feature type="region of interest" description="Disordered" evidence="1">
    <location>
        <begin position="57"/>
        <end position="84"/>
    </location>
</feature>
<dbReference type="AlphaFoldDB" id="A0A846X7F5"/>
<evidence type="ECO:0000256" key="1">
    <source>
        <dbReference type="SAM" id="MobiDB-lite"/>
    </source>
</evidence>
<proteinExistence type="predicted"/>
<dbReference type="SUPFAM" id="SSF75011">
    <property type="entry name" value="3-carboxy-cis,cis-mucoante lactonizing enzyme"/>
    <property type="match status" value="1"/>
</dbReference>
<dbReference type="Proteomes" id="UP000565715">
    <property type="component" value="Unassembled WGS sequence"/>
</dbReference>
<organism evidence="2 3">
    <name type="scientific">Nocardia speluncae</name>
    <dbReference type="NCBI Taxonomy" id="419477"/>
    <lineage>
        <taxon>Bacteria</taxon>
        <taxon>Bacillati</taxon>
        <taxon>Actinomycetota</taxon>
        <taxon>Actinomycetes</taxon>
        <taxon>Mycobacteriales</taxon>
        <taxon>Nocardiaceae</taxon>
        <taxon>Nocardia</taxon>
    </lineage>
</organism>
<protein>
    <recommendedName>
        <fullName evidence="4">LVIVD repeat-containing protein</fullName>
    </recommendedName>
</protein>
<dbReference type="EMBL" id="JAAXOO010000001">
    <property type="protein sequence ID" value="NKY32121.1"/>
    <property type="molecule type" value="Genomic_DNA"/>
</dbReference>
<evidence type="ECO:0000313" key="2">
    <source>
        <dbReference type="EMBL" id="NKY32121.1"/>
    </source>
</evidence>
<reference evidence="2 3" key="1">
    <citation type="submission" date="2020-04" db="EMBL/GenBank/DDBJ databases">
        <title>MicrobeNet Type strains.</title>
        <authorList>
            <person name="Nicholson A.C."/>
        </authorList>
    </citation>
    <scope>NUCLEOTIDE SEQUENCE [LARGE SCALE GENOMIC DNA]</scope>
    <source>
        <strain evidence="2 3">DSM 45078</strain>
    </source>
</reference>
<name>A0A846X7F5_9NOCA</name>
<accession>A0A846X7F5</accession>
<gene>
    <name evidence="2" type="ORF">HGA13_03400</name>
</gene>
<sequence>MGRPFGEHHRTRAIALTVVTAVAAILLPGSATADLQADIHNEVREFLDVGRTSVPRAECGPGALPEPGLQGDVPAADRDSGRSTQGYRCNMSMVGQFAGRGAGITSTSFEHCAYMGTFFPGNLLHQNGGVQVLDVSDPAHPRPTVTLNEPAMLAGTWESLKVNARRKLLVGTGVPMLVGAGYLSVYDISDCAHPRLLNPGPGTNLGMPLPITTHEGGFSPDGNTYWASGITPGFLSAVDLTDPAHPRVVWQGLTGITAHGFGVSPDGNRLYLSALSGVTVLDVSAIQRRDPNPQVHHLGRMFWSDGWATQHSIPVTYDGKPHIYTVDEGGSGSVKLIDVSDDTDPRVVAKVKLDINLPQHLDSNIASSMGGSIFAYESHYCAADRPANPTALACGWISSGIRVFDIRDPHAIREVAYFNPPARTGRNLELTNSPHALASLLGIPALTAPSAARAVLEGQFDPSQALSSRTGKLAFGDISTDWCMSPPEWRGNDLYVTCSDNGFMVLHVDESVYTPPADQQSVVGS</sequence>
<dbReference type="InterPro" id="IPR015943">
    <property type="entry name" value="WD40/YVTN_repeat-like_dom_sf"/>
</dbReference>
<evidence type="ECO:0000313" key="3">
    <source>
        <dbReference type="Proteomes" id="UP000565715"/>
    </source>
</evidence>
<dbReference type="InterPro" id="IPR013211">
    <property type="entry name" value="LVIVD"/>
</dbReference>
<comment type="caution">
    <text evidence="2">The sequence shown here is derived from an EMBL/GenBank/DDBJ whole genome shotgun (WGS) entry which is preliminary data.</text>
</comment>
<dbReference type="RefSeq" id="WP_068035908.1">
    <property type="nucleotide sequence ID" value="NZ_JAAXOO010000001.1"/>
</dbReference>
<dbReference type="Pfam" id="PF08309">
    <property type="entry name" value="LVIVD"/>
    <property type="match status" value="1"/>
</dbReference>